<gene>
    <name evidence="5" type="ORF">HYH02_005066</name>
</gene>
<evidence type="ECO:0000313" key="5">
    <source>
        <dbReference type="EMBL" id="KAG2450565.1"/>
    </source>
</evidence>
<reference evidence="5" key="1">
    <citation type="journal article" date="2020" name="bioRxiv">
        <title>Comparative genomics of Chlamydomonas.</title>
        <authorList>
            <person name="Craig R.J."/>
            <person name="Hasan A.R."/>
            <person name="Ness R.W."/>
            <person name="Keightley P.D."/>
        </authorList>
    </citation>
    <scope>NUCLEOTIDE SEQUENCE</scope>
    <source>
        <strain evidence="5">CCAP 11/173</strain>
    </source>
</reference>
<dbReference type="OrthoDB" id="45035at2759"/>
<dbReference type="PANTHER" id="PTHR31906">
    <property type="entry name" value="PLASTID-LIPID-ASSOCIATED PROTEIN 4, CHLOROPLASTIC-RELATED"/>
    <property type="match status" value="1"/>
</dbReference>
<evidence type="ECO:0000256" key="1">
    <source>
        <dbReference type="ARBA" id="ARBA00004474"/>
    </source>
</evidence>
<evidence type="ECO:0000256" key="2">
    <source>
        <dbReference type="ARBA" id="ARBA00022640"/>
    </source>
</evidence>
<comment type="subcellular location">
    <subcellularLocation>
        <location evidence="1">Plastid</location>
    </subcellularLocation>
</comment>
<dbReference type="AlphaFoldDB" id="A0A835WN55"/>
<organism evidence="5 6">
    <name type="scientific">Chlamydomonas schloesseri</name>
    <dbReference type="NCBI Taxonomy" id="2026947"/>
    <lineage>
        <taxon>Eukaryota</taxon>
        <taxon>Viridiplantae</taxon>
        <taxon>Chlorophyta</taxon>
        <taxon>core chlorophytes</taxon>
        <taxon>Chlorophyceae</taxon>
        <taxon>CS clade</taxon>
        <taxon>Chlamydomonadales</taxon>
        <taxon>Chlamydomonadaceae</taxon>
        <taxon>Chlamydomonas</taxon>
    </lineage>
</organism>
<dbReference type="InterPro" id="IPR039633">
    <property type="entry name" value="PAP"/>
</dbReference>
<feature type="compositionally biased region" description="Low complexity" evidence="3">
    <location>
        <begin position="337"/>
        <end position="356"/>
    </location>
</feature>
<dbReference type="InterPro" id="IPR006843">
    <property type="entry name" value="PAP/fibrillin_dom"/>
</dbReference>
<feature type="region of interest" description="Disordered" evidence="3">
    <location>
        <begin position="264"/>
        <end position="427"/>
    </location>
</feature>
<accession>A0A835WN55</accession>
<evidence type="ECO:0000313" key="6">
    <source>
        <dbReference type="Proteomes" id="UP000613740"/>
    </source>
</evidence>
<protein>
    <recommendedName>
        <fullName evidence="4">Plastid lipid-associated protein/fibrillin conserved domain-containing protein</fullName>
    </recommendedName>
</protein>
<comment type="caution">
    <text evidence="5">The sequence shown here is derived from an EMBL/GenBank/DDBJ whole genome shotgun (WGS) entry which is preliminary data.</text>
</comment>
<feature type="domain" description="Plastid lipid-associated protein/fibrillin conserved" evidence="4">
    <location>
        <begin position="72"/>
        <end position="191"/>
    </location>
</feature>
<feature type="compositionally biased region" description="Basic and acidic residues" evidence="3">
    <location>
        <begin position="371"/>
        <end position="427"/>
    </location>
</feature>
<keyword evidence="2" id="KW-0934">Plastid</keyword>
<feature type="compositionally biased region" description="Acidic residues" evidence="3">
    <location>
        <begin position="264"/>
        <end position="276"/>
    </location>
</feature>
<evidence type="ECO:0000259" key="4">
    <source>
        <dbReference type="Pfam" id="PF04755"/>
    </source>
</evidence>
<sequence length="533" mass="56714">MQALLQRRAMGTALPARNGPSGRRVAVCKRSLARSAQVQRRAAVECKAFFNFFAPKPAAATSPFDPRAKPLVEQLIAITSGTDAGAKASAAQKEEIAALVTELSRYCIKNPLKSDLLFGEWKVLFASKATAVGGPLRAGAGPAVFAGQNAKQILEAPNKLVNEVQYKTLGFLPGYSRQYGTIEPVSGDTFILNITEGEIMAGLGGPARKTFDIQRKIQILYLDDEIRVALFLPTEGLADTEAEENGGSSNEDIVFVFQRIAETAEEEEAPAEDDGEEAPKAASPFPFGGTRKLESAATVAERQVRQQLNQRGGSSKVAVAPSRQGSTKVAVAPPARPGSSKVAVAPAAPARSASVRGRGRQQVEEEEVEDPRERRRREQEEARAAKQREAEAKAAEARAAKEREQRAAEAKAAKERAEAERQAEREKQAAIKDLLAQLAADIKERQAEAREAAKALKDIEKSAGSGLREVTAARSQVDEAEADVKAVSQQLDAAAASKKEAEGAAKVAKDAVVAAEKALRAAIAAAAPAIARK</sequence>
<proteinExistence type="predicted"/>
<keyword evidence="6" id="KW-1185">Reference proteome</keyword>
<dbReference type="GO" id="GO:0009536">
    <property type="term" value="C:plastid"/>
    <property type="evidence" value="ECO:0007669"/>
    <property type="project" value="UniProtKB-SubCell"/>
</dbReference>
<name>A0A835WN55_9CHLO</name>
<dbReference type="EMBL" id="JAEHOD010000011">
    <property type="protein sequence ID" value="KAG2450565.1"/>
    <property type="molecule type" value="Genomic_DNA"/>
</dbReference>
<dbReference type="Pfam" id="PF04755">
    <property type="entry name" value="PAP_fibrillin"/>
    <property type="match status" value="1"/>
</dbReference>
<evidence type="ECO:0000256" key="3">
    <source>
        <dbReference type="SAM" id="MobiDB-lite"/>
    </source>
</evidence>
<dbReference type="Proteomes" id="UP000613740">
    <property type="component" value="Unassembled WGS sequence"/>
</dbReference>